<name>A0A1G7WR81_ANETH</name>
<sequence length="141" mass="16839">MAKNKYNARKVVVDGITFDSKIEAQYYLYLKELKEKGEVLEFQLQPQYLLQGEYINSEGKKIRPIYYIADFLVTYKDGTQEVIDIKGKPTPEAKLKKKLFEYKYKIPLLWIVYVAKRGGWLLYEENERLKREEKKAKKQED</sequence>
<organism evidence="1 2">
    <name type="scientific">Aneurinibacillus thermoaerophilus</name>
    <dbReference type="NCBI Taxonomy" id="143495"/>
    <lineage>
        <taxon>Bacteria</taxon>
        <taxon>Bacillati</taxon>
        <taxon>Bacillota</taxon>
        <taxon>Bacilli</taxon>
        <taxon>Bacillales</taxon>
        <taxon>Paenibacillaceae</taxon>
        <taxon>Aneurinibacillus group</taxon>
        <taxon>Aneurinibacillus</taxon>
    </lineage>
</organism>
<dbReference type="RefSeq" id="WP_091259692.1">
    <property type="nucleotide sequence ID" value="NZ_FNDE01000002.1"/>
</dbReference>
<dbReference type="AlphaFoldDB" id="A0A1G7WR81"/>
<accession>A0A1G7WR81</accession>
<dbReference type="Proteomes" id="UP000198956">
    <property type="component" value="Unassembled WGS sequence"/>
</dbReference>
<gene>
    <name evidence="1" type="ORF">SAMN04489735_100241</name>
</gene>
<dbReference type="EMBL" id="FNDE01000002">
    <property type="protein sequence ID" value="SDG73740.1"/>
    <property type="molecule type" value="Genomic_DNA"/>
</dbReference>
<dbReference type="Pfam" id="PF06356">
    <property type="entry name" value="DUF1064"/>
    <property type="match status" value="1"/>
</dbReference>
<evidence type="ECO:0000313" key="1">
    <source>
        <dbReference type="EMBL" id="SDG73740.1"/>
    </source>
</evidence>
<evidence type="ECO:0000313" key="2">
    <source>
        <dbReference type="Proteomes" id="UP000198956"/>
    </source>
</evidence>
<reference evidence="1 2" key="1">
    <citation type="submission" date="2016-10" db="EMBL/GenBank/DDBJ databases">
        <authorList>
            <person name="de Groot N.N."/>
        </authorList>
    </citation>
    <scope>NUCLEOTIDE SEQUENCE [LARGE SCALE GENOMIC DNA]</scope>
    <source>
        <strain evidence="1 2">L 420-91</strain>
    </source>
</reference>
<evidence type="ECO:0008006" key="3">
    <source>
        <dbReference type="Google" id="ProtNLM"/>
    </source>
</evidence>
<dbReference type="OrthoDB" id="1853564at2"/>
<proteinExistence type="predicted"/>
<protein>
    <recommendedName>
        <fullName evidence="3">DUF1064 domain-containing protein</fullName>
    </recommendedName>
</protein>
<dbReference type="InterPro" id="IPR009414">
    <property type="entry name" value="DUF1064"/>
</dbReference>